<dbReference type="STRING" id="315423.SAMN04488020_104136"/>
<gene>
    <name evidence="2" type="ORF">PAM7066_01759</name>
</gene>
<evidence type="ECO:0000313" key="3">
    <source>
        <dbReference type="Proteomes" id="UP000193870"/>
    </source>
</evidence>
<feature type="chain" id="PRO_5011005756" description="DUF2125 domain-containing protein" evidence="1">
    <location>
        <begin position="21"/>
        <end position="448"/>
    </location>
</feature>
<feature type="signal peptide" evidence="1">
    <location>
        <begin position="1"/>
        <end position="20"/>
    </location>
</feature>
<keyword evidence="1" id="KW-0732">Signal</keyword>
<evidence type="ECO:0000313" key="2">
    <source>
        <dbReference type="EMBL" id="SLN40962.1"/>
    </source>
</evidence>
<accession>A0A1Y5SM54</accession>
<dbReference type="AlphaFoldDB" id="A0A1Y5SM54"/>
<proteinExistence type="predicted"/>
<keyword evidence="3" id="KW-1185">Reference proteome</keyword>
<dbReference type="RefSeq" id="WP_085853759.1">
    <property type="nucleotide sequence ID" value="NZ_FOPF01000004.1"/>
</dbReference>
<dbReference type="Proteomes" id="UP000193870">
    <property type="component" value="Unassembled WGS sequence"/>
</dbReference>
<dbReference type="InterPro" id="IPR018666">
    <property type="entry name" value="DUF2125"/>
</dbReference>
<evidence type="ECO:0008006" key="4">
    <source>
        <dbReference type="Google" id="ProtNLM"/>
    </source>
</evidence>
<dbReference type="Pfam" id="PF09898">
    <property type="entry name" value="DUF2125"/>
    <property type="match status" value="1"/>
</dbReference>
<dbReference type="EMBL" id="FWFV01000004">
    <property type="protein sequence ID" value="SLN40962.1"/>
    <property type="molecule type" value="Genomic_DNA"/>
</dbReference>
<organism evidence="2 3">
    <name type="scientific">Palleronia marisminoris</name>
    <dbReference type="NCBI Taxonomy" id="315423"/>
    <lineage>
        <taxon>Bacteria</taxon>
        <taxon>Pseudomonadati</taxon>
        <taxon>Pseudomonadota</taxon>
        <taxon>Alphaproteobacteria</taxon>
        <taxon>Rhodobacterales</taxon>
        <taxon>Roseobacteraceae</taxon>
        <taxon>Palleronia</taxon>
    </lineage>
</organism>
<evidence type="ECO:0000256" key="1">
    <source>
        <dbReference type="SAM" id="SignalP"/>
    </source>
</evidence>
<sequence>MRRDLRLAAPIALFALPLQAEVAPNALWAHWQSGEGTLTATGDAVPADGDALRITGATVEIGTLSAEIGEMTLTSEGEGTRVTLPEEWTVESGELTAAVDAPGATILATGAAEAPTYRIDAPRLSVPLEGTGQLLSVVAVELSGALASDGFDLSADSLSVAGEATEDLSAFSAARRDLSVQFDGPLDALADLIQGAPTPDLALTVEAASSTQSLTPRDDVAPTFTITSGATRDAITVTEGVATLEQSLAEVQVAAAGEEVPLPDASATAEEVALSLVTSVAISDEPAPVSLELDVTDLTVSEQAWQLFDPAGELPREPADLRLALSGQILRRSPTELSPERLGLDEFALSALGTTLTGSGSVLFQEAGGERPYGRPVGSFSFNLAGAMSLLDQLDALGTISTGNLVGMRMGLGFFTTEGDGPDELQSNVDIGPQGGVSLNGRRVLTLP</sequence>
<reference evidence="2 3" key="1">
    <citation type="submission" date="2017-03" db="EMBL/GenBank/DDBJ databases">
        <authorList>
            <person name="Afonso C.L."/>
            <person name="Miller P.J."/>
            <person name="Scott M.A."/>
            <person name="Spackman E."/>
            <person name="Goraichik I."/>
            <person name="Dimitrov K.M."/>
            <person name="Suarez D.L."/>
            <person name="Swayne D.E."/>
        </authorList>
    </citation>
    <scope>NUCLEOTIDE SEQUENCE [LARGE SCALE GENOMIC DNA]</scope>
    <source>
        <strain evidence="2 3">CECT 7066</strain>
    </source>
</reference>
<name>A0A1Y5SM54_9RHOB</name>
<protein>
    <recommendedName>
        <fullName evidence="4">DUF2125 domain-containing protein</fullName>
    </recommendedName>
</protein>